<dbReference type="Gene3D" id="3.40.50.10540">
    <property type="entry name" value="Crotonobetainyl-coa:carnitine coa-transferase, domain 1"/>
    <property type="match status" value="1"/>
</dbReference>
<dbReference type="PANTHER" id="PTHR48207:SF3">
    <property type="entry name" value="SUCCINATE--HYDROXYMETHYLGLUTARATE COA-TRANSFERASE"/>
    <property type="match status" value="1"/>
</dbReference>
<evidence type="ECO:0000313" key="2">
    <source>
        <dbReference type="EMBL" id="RJG00613.1"/>
    </source>
</evidence>
<keyword evidence="1 2" id="KW-0808">Transferase</keyword>
<keyword evidence="3" id="KW-1185">Reference proteome</keyword>
<evidence type="ECO:0000313" key="3">
    <source>
        <dbReference type="Proteomes" id="UP000266327"/>
    </source>
</evidence>
<name>A0A3A3FWL7_9BURK</name>
<dbReference type="Proteomes" id="UP000266327">
    <property type="component" value="Unassembled WGS sequence"/>
</dbReference>
<evidence type="ECO:0000256" key="1">
    <source>
        <dbReference type="ARBA" id="ARBA00022679"/>
    </source>
</evidence>
<reference evidence="3" key="1">
    <citation type="submission" date="2018-09" db="EMBL/GenBank/DDBJ databases">
        <authorList>
            <person name="Zhu H."/>
        </authorList>
    </citation>
    <scope>NUCLEOTIDE SEQUENCE [LARGE SCALE GENOMIC DNA]</scope>
    <source>
        <strain evidence="3">K1S02-23</strain>
    </source>
</reference>
<dbReference type="Gene3D" id="3.30.1540.10">
    <property type="entry name" value="formyl-coa transferase, domain 3"/>
    <property type="match status" value="1"/>
</dbReference>
<organism evidence="2 3">
    <name type="scientific">Noviherbaspirillum sedimenti</name>
    <dbReference type="NCBI Taxonomy" id="2320865"/>
    <lineage>
        <taxon>Bacteria</taxon>
        <taxon>Pseudomonadati</taxon>
        <taxon>Pseudomonadota</taxon>
        <taxon>Betaproteobacteria</taxon>
        <taxon>Burkholderiales</taxon>
        <taxon>Oxalobacteraceae</taxon>
        <taxon>Noviherbaspirillum</taxon>
    </lineage>
</organism>
<protein>
    <submittedName>
        <fullName evidence="2">CoA transferase</fullName>
    </submittedName>
</protein>
<sequence>MSKSLAGIKVLDMGRIVSAPWGAQVLGDLGADVIKVERPGRGDDLRTYGPSFARDAAGNDTAESGNYLCSNRNKRSITVDLSKPEGADVIRDLASKVDVLIENYKVGDLARYGLDYKSLSAINPNLVYCSITGFGQTGPYANRPGLDAVFQGLSGLMAVTGEPTGMPQRVGTYLIDEMSGLYATIAILAALRHRDAGGGGQYIDMSLLDVGIAAMAPRNIDYLIDGKNPERLGSKSPGSCPAQIFECADGYLNIQAGAERDYRKLCDELGFPELKEDPRFATRKDRVANESILIPLLSEKIMARNGNELAEALIARGVIASPIYRASEMVNDPQIKHRNLYFNVPHPTVGSVPLFASPLRLSKTPVDVYKAPPVLGEHTDTVLQEVLGYSPQHVAALRETGAI</sequence>
<dbReference type="Pfam" id="PF02515">
    <property type="entry name" value="CoA_transf_3"/>
    <property type="match status" value="1"/>
</dbReference>
<dbReference type="InterPro" id="IPR050483">
    <property type="entry name" value="CoA-transferase_III_domain"/>
</dbReference>
<dbReference type="AlphaFoldDB" id="A0A3A3FWL7"/>
<dbReference type="InterPro" id="IPR044855">
    <property type="entry name" value="CoA-Trfase_III_dom3_sf"/>
</dbReference>
<accession>A0A3A3FWL7</accession>
<dbReference type="SUPFAM" id="SSF89796">
    <property type="entry name" value="CoA-transferase family III (CaiB/BaiF)"/>
    <property type="match status" value="1"/>
</dbReference>
<proteinExistence type="predicted"/>
<dbReference type="RefSeq" id="WP_119784068.1">
    <property type="nucleotide sequence ID" value="NZ_QYUQ01000002.1"/>
</dbReference>
<dbReference type="InterPro" id="IPR023606">
    <property type="entry name" value="CoA-Trfase_III_dom_1_sf"/>
</dbReference>
<dbReference type="EMBL" id="QYUQ01000002">
    <property type="protein sequence ID" value="RJG00613.1"/>
    <property type="molecule type" value="Genomic_DNA"/>
</dbReference>
<dbReference type="OrthoDB" id="8523055at2"/>
<dbReference type="PANTHER" id="PTHR48207">
    <property type="entry name" value="SUCCINATE--HYDROXYMETHYLGLUTARATE COA-TRANSFERASE"/>
    <property type="match status" value="1"/>
</dbReference>
<comment type="caution">
    <text evidence="2">The sequence shown here is derived from an EMBL/GenBank/DDBJ whole genome shotgun (WGS) entry which is preliminary data.</text>
</comment>
<gene>
    <name evidence="2" type="ORF">D3878_02655</name>
</gene>
<dbReference type="InterPro" id="IPR003673">
    <property type="entry name" value="CoA-Trfase_fam_III"/>
</dbReference>
<dbReference type="GO" id="GO:0008410">
    <property type="term" value="F:CoA-transferase activity"/>
    <property type="evidence" value="ECO:0007669"/>
    <property type="project" value="TreeGrafter"/>
</dbReference>